<dbReference type="SUPFAM" id="SSF52096">
    <property type="entry name" value="ClpP/crotonase"/>
    <property type="match status" value="1"/>
</dbReference>
<name>A0AAV2YXS6_9STRA</name>
<evidence type="ECO:0000313" key="2">
    <source>
        <dbReference type="Proteomes" id="UP001146120"/>
    </source>
</evidence>
<dbReference type="PANTHER" id="PTHR43684">
    <property type="match status" value="1"/>
</dbReference>
<dbReference type="InterPro" id="IPR001753">
    <property type="entry name" value="Enoyl-CoA_hydra/iso"/>
</dbReference>
<dbReference type="Gene3D" id="3.90.226.10">
    <property type="entry name" value="2-enoyl-CoA Hydratase, Chain A, domain 1"/>
    <property type="match status" value="1"/>
</dbReference>
<dbReference type="AlphaFoldDB" id="A0AAV2YXS6"/>
<gene>
    <name evidence="1" type="ORF">N0F65_008620</name>
</gene>
<reference evidence="1" key="1">
    <citation type="submission" date="2022-11" db="EMBL/GenBank/DDBJ databases">
        <authorList>
            <person name="Morgan W.R."/>
            <person name="Tartar A."/>
        </authorList>
    </citation>
    <scope>NUCLEOTIDE SEQUENCE</scope>
    <source>
        <strain evidence="1">ARSEF 373</strain>
    </source>
</reference>
<sequence length="268" mass="29434">MATTDDVVKRYVHGKHVLVAQLNRPRRKNAFNDAVYQQLIKAFKELDENPELHALVITGTGDYFTSGADIKESMDAMAAGESRGLPSHGWPPKAMEAFLRCKKLVVAAVNGPAVGIGVTLLLHCDFVYAVDTATFWTPFMRIGIVPEFASSYTFPHMLGTHMANELLIKSRQICVHEALACGLVGHVRPAANFLAGVLEDTLKLVANQYTAGSIPAYKRLLKRQAAPAIREAIAVEFEELDRRFASGEMHEIAMASMADFMSNSKSKL</sequence>
<proteinExistence type="predicted"/>
<dbReference type="Pfam" id="PF00378">
    <property type="entry name" value="ECH_1"/>
    <property type="match status" value="1"/>
</dbReference>
<keyword evidence="2" id="KW-1185">Reference proteome</keyword>
<accession>A0AAV2YXS6</accession>
<protein>
    <recommendedName>
        <fullName evidence="3">Enoyl-CoA hydratase</fullName>
    </recommendedName>
</protein>
<comment type="caution">
    <text evidence="1">The sequence shown here is derived from an EMBL/GenBank/DDBJ whole genome shotgun (WGS) entry which is preliminary data.</text>
</comment>
<dbReference type="CDD" id="cd06558">
    <property type="entry name" value="crotonase-like"/>
    <property type="match status" value="1"/>
</dbReference>
<evidence type="ECO:0000313" key="1">
    <source>
        <dbReference type="EMBL" id="DAZ99877.1"/>
    </source>
</evidence>
<dbReference type="Proteomes" id="UP001146120">
    <property type="component" value="Unassembled WGS sequence"/>
</dbReference>
<evidence type="ECO:0008006" key="3">
    <source>
        <dbReference type="Google" id="ProtNLM"/>
    </source>
</evidence>
<dbReference type="PANTHER" id="PTHR43684:SF12">
    <property type="entry name" value="ENOYL-COA ISOMERASE"/>
    <property type="match status" value="1"/>
</dbReference>
<dbReference type="EMBL" id="DAKRPA010000075">
    <property type="protein sequence ID" value="DAZ99877.1"/>
    <property type="molecule type" value="Genomic_DNA"/>
</dbReference>
<dbReference type="InterPro" id="IPR029045">
    <property type="entry name" value="ClpP/crotonase-like_dom_sf"/>
</dbReference>
<organism evidence="1 2">
    <name type="scientific">Lagenidium giganteum</name>
    <dbReference type="NCBI Taxonomy" id="4803"/>
    <lineage>
        <taxon>Eukaryota</taxon>
        <taxon>Sar</taxon>
        <taxon>Stramenopiles</taxon>
        <taxon>Oomycota</taxon>
        <taxon>Peronosporomycetes</taxon>
        <taxon>Pythiales</taxon>
        <taxon>Pythiaceae</taxon>
    </lineage>
</organism>
<dbReference type="InterPro" id="IPR051053">
    <property type="entry name" value="ECH/Chromodomain_protein"/>
</dbReference>
<reference evidence="1" key="2">
    <citation type="journal article" date="2023" name="Microbiol Resour">
        <title>Decontamination and Annotation of the Draft Genome Sequence of the Oomycete Lagenidium giganteum ARSEF 373.</title>
        <authorList>
            <person name="Morgan W.R."/>
            <person name="Tartar A."/>
        </authorList>
    </citation>
    <scope>NUCLEOTIDE SEQUENCE</scope>
    <source>
        <strain evidence="1">ARSEF 373</strain>
    </source>
</reference>